<evidence type="ECO:0000313" key="2">
    <source>
        <dbReference type="WBParaSite" id="nRc.2.0.1.t15845-RA"/>
    </source>
</evidence>
<evidence type="ECO:0000313" key="1">
    <source>
        <dbReference type="Proteomes" id="UP000887565"/>
    </source>
</evidence>
<dbReference type="Proteomes" id="UP000887565">
    <property type="component" value="Unplaced"/>
</dbReference>
<dbReference type="AlphaFoldDB" id="A0A915IPP3"/>
<proteinExistence type="predicted"/>
<name>A0A915IPP3_ROMCU</name>
<protein>
    <submittedName>
        <fullName evidence="2">Uncharacterized protein</fullName>
    </submittedName>
</protein>
<accession>A0A915IPP3</accession>
<keyword evidence="1" id="KW-1185">Reference proteome</keyword>
<dbReference type="WBParaSite" id="nRc.2.0.1.t15845-RA">
    <property type="protein sequence ID" value="nRc.2.0.1.t15845-RA"/>
    <property type="gene ID" value="nRc.2.0.1.g15845"/>
</dbReference>
<sequence length="63" mass="7378">MKDTKIHTLSTGGTFGGATRAIKKRNETRNEALSKRIETKNKALNYVLFRFTFQFHWKTNLFL</sequence>
<organism evidence="1 2">
    <name type="scientific">Romanomermis culicivorax</name>
    <name type="common">Nematode worm</name>
    <dbReference type="NCBI Taxonomy" id="13658"/>
    <lineage>
        <taxon>Eukaryota</taxon>
        <taxon>Metazoa</taxon>
        <taxon>Ecdysozoa</taxon>
        <taxon>Nematoda</taxon>
        <taxon>Enoplea</taxon>
        <taxon>Dorylaimia</taxon>
        <taxon>Mermithida</taxon>
        <taxon>Mermithoidea</taxon>
        <taxon>Mermithidae</taxon>
        <taxon>Romanomermis</taxon>
    </lineage>
</organism>
<reference evidence="2" key="1">
    <citation type="submission" date="2022-11" db="UniProtKB">
        <authorList>
            <consortium name="WormBaseParasite"/>
        </authorList>
    </citation>
    <scope>IDENTIFICATION</scope>
</reference>